<feature type="compositionally biased region" description="Low complexity" evidence="3">
    <location>
        <begin position="271"/>
        <end position="281"/>
    </location>
</feature>
<evidence type="ECO:0000256" key="1">
    <source>
        <dbReference type="ARBA" id="ARBA00022723"/>
    </source>
</evidence>
<dbReference type="CDD" id="cd00022">
    <property type="entry name" value="BIR"/>
    <property type="match status" value="2"/>
</dbReference>
<organism evidence="4 5">
    <name type="scientific">Marasmius oreades</name>
    <name type="common">fairy-ring Marasmius</name>
    <dbReference type="NCBI Taxonomy" id="181124"/>
    <lineage>
        <taxon>Eukaryota</taxon>
        <taxon>Fungi</taxon>
        <taxon>Dikarya</taxon>
        <taxon>Basidiomycota</taxon>
        <taxon>Agaricomycotina</taxon>
        <taxon>Agaricomycetes</taxon>
        <taxon>Agaricomycetidae</taxon>
        <taxon>Agaricales</taxon>
        <taxon>Marasmiineae</taxon>
        <taxon>Marasmiaceae</taxon>
        <taxon>Marasmius</taxon>
    </lineage>
</organism>
<evidence type="ECO:0008006" key="6">
    <source>
        <dbReference type="Google" id="ProtNLM"/>
    </source>
</evidence>
<dbReference type="InterPro" id="IPR051190">
    <property type="entry name" value="Baculoviral_IAP"/>
</dbReference>
<feature type="compositionally biased region" description="Basic residues" evidence="3">
    <location>
        <begin position="310"/>
        <end position="325"/>
    </location>
</feature>
<evidence type="ECO:0000256" key="2">
    <source>
        <dbReference type="ARBA" id="ARBA00022833"/>
    </source>
</evidence>
<dbReference type="GO" id="GO:0046872">
    <property type="term" value="F:metal ion binding"/>
    <property type="evidence" value="ECO:0007669"/>
    <property type="project" value="UniProtKB-KW"/>
</dbReference>
<feature type="compositionally biased region" description="Basic and acidic residues" evidence="3">
    <location>
        <begin position="616"/>
        <end position="637"/>
    </location>
</feature>
<proteinExistence type="predicted"/>
<reference evidence="4" key="1">
    <citation type="journal article" date="2021" name="Genome Biol. Evol.">
        <title>The assembled and annotated genome of the fairy-ring fungus Marasmius oreades.</title>
        <authorList>
            <person name="Hiltunen M."/>
            <person name="Ament-Velasquez S.L."/>
            <person name="Johannesson H."/>
        </authorList>
    </citation>
    <scope>NUCLEOTIDE SEQUENCE</scope>
    <source>
        <strain evidence="4">03SP1</strain>
    </source>
</reference>
<gene>
    <name evidence="4" type="ORF">E1B28_007857</name>
</gene>
<feature type="compositionally biased region" description="Acidic residues" evidence="3">
    <location>
        <begin position="532"/>
        <end position="541"/>
    </location>
</feature>
<dbReference type="EMBL" id="CM032184">
    <property type="protein sequence ID" value="KAG7094252.1"/>
    <property type="molecule type" value="Genomic_DNA"/>
</dbReference>
<dbReference type="KEGG" id="more:E1B28_007857"/>
<feature type="compositionally biased region" description="Acidic residues" evidence="3">
    <location>
        <begin position="285"/>
        <end position="297"/>
    </location>
</feature>
<feature type="compositionally biased region" description="Low complexity" evidence="3">
    <location>
        <begin position="603"/>
        <end position="615"/>
    </location>
</feature>
<dbReference type="AlphaFoldDB" id="A0A9P7S363"/>
<feature type="compositionally biased region" description="Polar residues" evidence="3">
    <location>
        <begin position="444"/>
        <end position="464"/>
    </location>
</feature>
<name>A0A9P7S363_9AGAR</name>
<dbReference type="PANTHER" id="PTHR46771">
    <property type="entry name" value="DETERIN"/>
    <property type="match status" value="1"/>
</dbReference>
<feature type="compositionally biased region" description="Basic residues" evidence="3">
    <location>
        <begin position="659"/>
        <end position="669"/>
    </location>
</feature>
<dbReference type="GeneID" id="66076933"/>
<dbReference type="RefSeq" id="XP_043010722.1">
    <property type="nucleotide sequence ID" value="XM_043152636.1"/>
</dbReference>
<evidence type="ECO:0000313" key="5">
    <source>
        <dbReference type="Proteomes" id="UP001049176"/>
    </source>
</evidence>
<evidence type="ECO:0000256" key="3">
    <source>
        <dbReference type="SAM" id="MobiDB-lite"/>
    </source>
</evidence>
<feature type="region of interest" description="Disordered" evidence="3">
    <location>
        <begin position="184"/>
        <end position="741"/>
    </location>
</feature>
<dbReference type="Pfam" id="PF00653">
    <property type="entry name" value="BIR"/>
    <property type="match status" value="2"/>
</dbReference>
<comment type="caution">
    <text evidence="4">The sequence shown here is derived from an EMBL/GenBank/DDBJ whole genome shotgun (WGS) entry which is preliminary data.</text>
</comment>
<evidence type="ECO:0000313" key="4">
    <source>
        <dbReference type="EMBL" id="KAG7094252.1"/>
    </source>
</evidence>
<protein>
    <recommendedName>
        <fullName evidence="6">BIR-domain-containing protein</fullName>
    </recommendedName>
</protein>
<dbReference type="PROSITE" id="PS50143">
    <property type="entry name" value="BIR_REPEAT_2"/>
    <property type="match status" value="2"/>
</dbReference>
<feature type="compositionally biased region" description="Acidic residues" evidence="3">
    <location>
        <begin position="383"/>
        <end position="400"/>
    </location>
</feature>
<feature type="compositionally biased region" description="Basic residues" evidence="3">
    <location>
        <begin position="367"/>
        <end position="377"/>
    </location>
</feature>
<keyword evidence="2" id="KW-0862">Zinc</keyword>
<keyword evidence="1" id="KW-0479">Metal-binding</keyword>
<dbReference type="InterPro" id="IPR001370">
    <property type="entry name" value="BIR_rpt"/>
</dbReference>
<keyword evidence="5" id="KW-1185">Reference proteome</keyword>
<dbReference type="PANTHER" id="PTHR46771:SF5">
    <property type="entry name" value="DETERIN"/>
    <property type="match status" value="1"/>
</dbReference>
<accession>A0A9P7S363</accession>
<feature type="region of interest" description="Disordered" evidence="3">
    <location>
        <begin position="16"/>
        <end position="35"/>
    </location>
</feature>
<sequence length="865" mass="96388">MSLHILQNRIDTFTKSRRNKASSKSTNNLKWPHPSHYKATPQKLAEAGFFFDPSPGDKDSVTCYMCNKQLSEWAEEDDPFEIHFEKCGKKCGWASVKCGFVEDKDGTDGFAFKDKNRLPTSKAMEKARLLTFIWEDQWPHDKANYQSVNSKSMARAGFIYVPTEQGDDAVECMYCDVSLSGWNKEDDPTEEHRKRAKALCPMFPDIGTGSLKASTSKSKSKQKSIHMEVLMPTKDYDGQDDEEVPTAQKMTSTSKTPRKPKSTARGAKTPAARARSTSRSRQVPVDEEEEEEEEEEDPSRGVTPAPPPKSQKKPTTTHKRTRSRSKSAAPPQTDTDEDAVTARATRTRGKSKGIGETESDDQSSKAKPQRVRSKSKARVSVIPEDDAAEREDVKDDEEEPNLARKAKGKETKGNAKVATSVPAETPDDDPAPRTRKTSKAPKPDSTTASKAAQLESSGTSTSKKPSNHKRTASSTSKGKSRAIPLQAVESDNESDMRVEDIQPTTQLPPPAKNKTTKPKPKSNLAASRVEQEMDLDTEVVDSADPLDLVPPPSKTRPPSRSKVKALASRYESEEPPAPKPHKPQQPSHTTDNNNAVRLPSQRAAAAVKSASSKPASAHERNPSHSRSGSDWERREVDMELQLVEISSNEEDENGVKTPSPKKPKRKVKKMTTQEEEEKENKRGEVEQPKEKERVEVQHNVHEAIDLRKMDTHADDRPLLKKSDSKEKRVEETVEHDPMPPIKDVEMADSQDEFPPVGVQIPVGRPVTPPIVSMTPSFPPKTPFIPGTKGQTNVPPTPGVQFFPPLSKEPFVNLETLSNEELDMTVEEWIRYQMGIEYEKFRKDGENELAAFQKRADEVRRTIEAL</sequence>
<dbReference type="SMART" id="SM00238">
    <property type="entry name" value="BIR"/>
    <property type="match status" value="2"/>
</dbReference>
<dbReference type="SUPFAM" id="SSF57924">
    <property type="entry name" value="Inhibitor of apoptosis (IAP) repeat"/>
    <property type="match status" value="2"/>
</dbReference>
<dbReference type="Gene3D" id="1.10.1170.10">
    <property type="entry name" value="Inhibitor Of Apoptosis Protein (2mihbC-IAP-1), Chain A"/>
    <property type="match status" value="2"/>
</dbReference>
<dbReference type="Proteomes" id="UP001049176">
    <property type="component" value="Chromosome 4"/>
</dbReference>
<dbReference type="OrthoDB" id="2196114at2759"/>
<feature type="compositionally biased region" description="Basic and acidic residues" evidence="3">
    <location>
        <begin position="184"/>
        <end position="193"/>
    </location>
</feature>
<feature type="compositionally biased region" description="Basic and acidic residues" evidence="3">
    <location>
        <begin position="678"/>
        <end position="741"/>
    </location>
</feature>